<feature type="non-terminal residue" evidence="2">
    <location>
        <position position="1"/>
    </location>
</feature>
<protein>
    <submittedName>
        <fullName evidence="2">Uncharacterized protein</fullName>
    </submittedName>
</protein>
<keyword evidence="3" id="KW-1185">Reference proteome</keyword>
<feature type="region of interest" description="Disordered" evidence="1">
    <location>
        <begin position="1"/>
        <end position="133"/>
    </location>
</feature>
<organism evidence="2 3">
    <name type="scientific">Prorocentrum cordatum</name>
    <dbReference type="NCBI Taxonomy" id="2364126"/>
    <lineage>
        <taxon>Eukaryota</taxon>
        <taxon>Sar</taxon>
        <taxon>Alveolata</taxon>
        <taxon>Dinophyceae</taxon>
        <taxon>Prorocentrales</taxon>
        <taxon>Prorocentraceae</taxon>
        <taxon>Prorocentrum</taxon>
    </lineage>
</organism>
<feature type="compositionally biased region" description="Low complexity" evidence="1">
    <location>
        <begin position="41"/>
        <end position="65"/>
    </location>
</feature>
<dbReference type="Proteomes" id="UP001189429">
    <property type="component" value="Unassembled WGS sequence"/>
</dbReference>
<comment type="caution">
    <text evidence="2">The sequence shown here is derived from an EMBL/GenBank/DDBJ whole genome shotgun (WGS) entry which is preliminary data.</text>
</comment>
<name>A0ABN9V3X1_9DINO</name>
<evidence type="ECO:0000313" key="3">
    <source>
        <dbReference type="Proteomes" id="UP001189429"/>
    </source>
</evidence>
<sequence length="269" mass="30517">SGARPLRRPRAALGSGPHGHGGSAQARALGGGGRPVRRAGRPAQRPAAPALRPRGVGRLGRGSPVQQAAVRPAGRPEVGCVPPRALPGRARGGALGRARAGGLGRPGRRRRSLRGRRAAWRQTHGGRRRRLPVRRAQRRGCQWCVFVGSGFHLRRHRRRHQRRVVWRLVHLRRAAWLRRGFFLRVDEHLRHLLGRRRWLLRRLPLRRSQRGNGRGRRIHLRRGRRRGRRLHLRRTAGWLGRLRRGLWRRSPGGPGGGVLGVLVWRRLGR</sequence>
<feature type="compositionally biased region" description="Basic residues" evidence="1">
    <location>
        <begin position="1"/>
        <end position="10"/>
    </location>
</feature>
<evidence type="ECO:0000313" key="2">
    <source>
        <dbReference type="EMBL" id="CAK0867219.1"/>
    </source>
</evidence>
<reference evidence="2" key="1">
    <citation type="submission" date="2023-10" db="EMBL/GenBank/DDBJ databases">
        <authorList>
            <person name="Chen Y."/>
            <person name="Shah S."/>
            <person name="Dougan E. K."/>
            <person name="Thang M."/>
            <person name="Chan C."/>
        </authorList>
    </citation>
    <scope>NUCLEOTIDE SEQUENCE [LARGE SCALE GENOMIC DNA]</scope>
</reference>
<accession>A0ABN9V3X1</accession>
<proteinExistence type="predicted"/>
<feature type="compositionally biased region" description="Basic residues" evidence="1">
    <location>
        <begin position="106"/>
        <end position="133"/>
    </location>
</feature>
<feature type="compositionally biased region" description="Gly residues" evidence="1">
    <location>
        <begin position="90"/>
        <end position="105"/>
    </location>
</feature>
<gene>
    <name evidence="2" type="ORF">PCOR1329_LOCUS54214</name>
</gene>
<dbReference type="EMBL" id="CAUYUJ010016620">
    <property type="protein sequence ID" value="CAK0867219.1"/>
    <property type="molecule type" value="Genomic_DNA"/>
</dbReference>
<evidence type="ECO:0000256" key="1">
    <source>
        <dbReference type="SAM" id="MobiDB-lite"/>
    </source>
</evidence>
<feature type="non-terminal residue" evidence="2">
    <location>
        <position position="269"/>
    </location>
</feature>